<reference evidence="5 6" key="1">
    <citation type="submission" date="2024-05" db="EMBL/GenBank/DDBJ databases">
        <authorList>
            <person name="Liu Q."/>
            <person name="Xin Y.-H."/>
        </authorList>
    </citation>
    <scope>NUCLEOTIDE SEQUENCE [LARGE SCALE GENOMIC DNA]</scope>
    <source>
        <strain evidence="5 6">CGMCC 1.15349</strain>
    </source>
</reference>
<feature type="domain" description="PAS" evidence="1">
    <location>
        <begin position="195"/>
        <end position="248"/>
    </location>
</feature>
<dbReference type="RefSeq" id="WP_345865391.1">
    <property type="nucleotide sequence ID" value="NZ_JBDIMF010000005.1"/>
</dbReference>
<dbReference type="CDD" id="cd00130">
    <property type="entry name" value="PAS"/>
    <property type="match status" value="1"/>
</dbReference>
<accession>A0ABU9XUS1</accession>
<dbReference type="NCBIfam" id="TIGR00254">
    <property type="entry name" value="GGDEF"/>
    <property type="match status" value="1"/>
</dbReference>
<dbReference type="SUPFAM" id="SSF55073">
    <property type="entry name" value="Nucleotide cyclase"/>
    <property type="match status" value="1"/>
</dbReference>
<dbReference type="SMART" id="SM00052">
    <property type="entry name" value="EAL"/>
    <property type="match status" value="1"/>
</dbReference>
<dbReference type="SMART" id="SM00086">
    <property type="entry name" value="PAC"/>
    <property type="match status" value="1"/>
</dbReference>
<sequence length="769" mass="84401">MLMDLPAQWTGEPTDPPKGLSAEARLLMFETIIGQAMRATCCAGAMICATVDGELQLVAGNQEGPLRKLVPFLTDDTAPETAAQIIGGTAVPIGFRGERAADVCFAAAVPIPGTQGAFLIVLDTLPRPRLSAAQTYVLRAHAAHLGTLFDLAVLQERLDLADSGANRANLERLRLLESVAVHARDSIVITQAEPIDLPGPRIIYCNAAFTQATGYSAAEVIGLTPRLLQGPKTDPAARARLRQALAAWEPIEIELINYRKDGTEFWVELSIVPVANEKGWFTHWVSVQRDISERKAAQELAARVRVAEIENEALTTEILERKRVEAQLLYAAFHDSLTRLRNRAFFMERLAKMLDRGGENCAVLFLDLDRFKIVNDSLGHLAGDALLKEVAQRLRQCVRPQDTLARVGGDEFAILIENATDLATPVTIAEAIIEALRAPVQLARQSVFPSCSIGIVHVAGPGAALDDLMRDADIAMYEAKRAGGGDYAIFDASMREDAVGRLMLQTDLRQAVERDEFHLAYQPIVNPATGAIRSFEALLRWNHPTRGAISPADFIPVAEEIGLIRQIDRWVMREACAQLSGWQRRFANPDLKLSINTSSAAFAECGFVATLAEVLREFAIRPQSLELEITEGIFLHPSPEIAETIAAIRRLGVRVALDDFGTGYSSLSYINRYPIDTIKIDKSFIDGIGTNRQTRAIVELIVRLGDTLDLNIIAEGVETQEQTDMLMHIGCRAIQGYHFAEPLSARDAGERWHATTASEVNRFPRGEGR</sequence>
<dbReference type="Proteomes" id="UP001404104">
    <property type="component" value="Unassembled WGS sequence"/>
</dbReference>
<dbReference type="Gene3D" id="3.30.70.270">
    <property type="match status" value="1"/>
</dbReference>
<dbReference type="Gene3D" id="3.20.20.450">
    <property type="entry name" value="EAL domain"/>
    <property type="match status" value="1"/>
</dbReference>
<dbReference type="InterPro" id="IPR001633">
    <property type="entry name" value="EAL_dom"/>
</dbReference>
<dbReference type="CDD" id="cd01948">
    <property type="entry name" value="EAL"/>
    <property type="match status" value="1"/>
</dbReference>
<dbReference type="InterPro" id="IPR035965">
    <property type="entry name" value="PAS-like_dom_sf"/>
</dbReference>
<evidence type="ECO:0000259" key="3">
    <source>
        <dbReference type="PROSITE" id="PS50883"/>
    </source>
</evidence>
<dbReference type="PROSITE" id="PS50883">
    <property type="entry name" value="EAL"/>
    <property type="match status" value="1"/>
</dbReference>
<protein>
    <submittedName>
        <fullName evidence="5">EAL domain-containing protein</fullName>
    </submittedName>
</protein>
<feature type="domain" description="EAL" evidence="3">
    <location>
        <begin position="501"/>
        <end position="756"/>
    </location>
</feature>
<dbReference type="InterPro" id="IPR043128">
    <property type="entry name" value="Rev_trsase/Diguanyl_cyclase"/>
</dbReference>
<dbReference type="EMBL" id="JBDIMF010000005">
    <property type="protein sequence ID" value="MEN2787279.1"/>
    <property type="molecule type" value="Genomic_DNA"/>
</dbReference>
<evidence type="ECO:0000259" key="4">
    <source>
        <dbReference type="PROSITE" id="PS50887"/>
    </source>
</evidence>
<dbReference type="SUPFAM" id="SSF55785">
    <property type="entry name" value="PYP-like sensor domain (PAS domain)"/>
    <property type="match status" value="1"/>
</dbReference>
<organism evidence="5 6">
    <name type="scientific">Sphingomonas qilianensis</name>
    <dbReference type="NCBI Taxonomy" id="1736690"/>
    <lineage>
        <taxon>Bacteria</taxon>
        <taxon>Pseudomonadati</taxon>
        <taxon>Pseudomonadota</taxon>
        <taxon>Alphaproteobacteria</taxon>
        <taxon>Sphingomonadales</taxon>
        <taxon>Sphingomonadaceae</taxon>
        <taxon>Sphingomonas</taxon>
    </lineage>
</organism>
<dbReference type="PROSITE" id="PS50113">
    <property type="entry name" value="PAC"/>
    <property type="match status" value="1"/>
</dbReference>
<dbReference type="PANTHER" id="PTHR44757">
    <property type="entry name" value="DIGUANYLATE CYCLASE DGCP"/>
    <property type="match status" value="1"/>
</dbReference>
<dbReference type="InterPro" id="IPR052155">
    <property type="entry name" value="Biofilm_reg_signaling"/>
</dbReference>
<dbReference type="SMART" id="SM00267">
    <property type="entry name" value="GGDEF"/>
    <property type="match status" value="1"/>
</dbReference>
<dbReference type="Pfam" id="PF00990">
    <property type="entry name" value="GGDEF"/>
    <property type="match status" value="1"/>
</dbReference>
<dbReference type="Pfam" id="PF00563">
    <property type="entry name" value="EAL"/>
    <property type="match status" value="1"/>
</dbReference>
<dbReference type="InterPro" id="IPR000160">
    <property type="entry name" value="GGDEF_dom"/>
</dbReference>
<dbReference type="SUPFAM" id="SSF141868">
    <property type="entry name" value="EAL domain-like"/>
    <property type="match status" value="1"/>
</dbReference>
<feature type="domain" description="PAC" evidence="2">
    <location>
        <begin position="249"/>
        <end position="303"/>
    </location>
</feature>
<dbReference type="InterPro" id="IPR029787">
    <property type="entry name" value="Nucleotide_cyclase"/>
</dbReference>
<dbReference type="PANTHER" id="PTHR44757:SF2">
    <property type="entry name" value="BIOFILM ARCHITECTURE MAINTENANCE PROTEIN MBAA"/>
    <property type="match status" value="1"/>
</dbReference>
<dbReference type="InterPro" id="IPR000014">
    <property type="entry name" value="PAS"/>
</dbReference>
<proteinExistence type="predicted"/>
<dbReference type="Gene3D" id="3.30.450.20">
    <property type="entry name" value="PAS domain"/>
    <property type="match status" value="1"/>
</dbReference>
<comment type="caution">
    <text evidence="5">The sequence shown here is derived from an EMBL/GenBank/DDBJ whole genome shotgun (WGS) entry which is preliminary data.</text>
</comment>
<dbReference type="InterPro" id="IPR035919">
    <property type="entry name" value="EAL_sf"/>
</dbReference>
<dbReference type="InterPro" id="IPR001610">
    <property type="entry name" value="PAC"/>
</dbReference>
<name>A0ABU9XUS1_9SPHN</name>
<feature type="domain" description="GGDEF" evidence="4">
    <location>
        <begin position="359"/>
        <end position="492"/>
    </location>
</feature>
<evidence type="ECO:0000259" key="2">
    <source>
        <dbReference type="PROSITE" id="PS50113"/>
    </source>
</evidence>
<dbReference type="PROSITE" id="PS50112">
    <property type="entry name" value="PAS"/>
    <property type="match status" value="1"/>
</dbReference>
<keyword evidence="6" id="KW-1185">Reference proteome</keyword>
<evidence type="ECO:0000313" key="6">
    <source>
        <dbReference type="Proteomes" id="UP001404104"/>
    </source>
</evidence>
<gene>
    <name evidence="5" type="ORF">ABC969_12715</name>
</gene>
<dbReference type="CDD" id="cd01949">
    <property type="entry name" value="GGDEF"/>
    <property type="match status" value="1"/>
</dbReference>
<evidence type="ECO:0000259" key="1">
    <source>
        <dbReference type="PROSITE" id="PS50112"/>
    </source>
</evidence>
<dbReference type="PROSITE" id="PS50887">
    <property type="entry name" value="GGDEF"/>
    <property type="match status" value="1"/>
</dbReference>
<dbReference type="NCBIfam" id="TIGR00229">
    <property type="entry name" value="sensory_box"/>
    <property type="match status" value="1"/>
</dbReference>
<evidence type="ECO:0000313" key="5">
    <source>
        <dbReference type="EMBL" id="MEN2787279.1"/>
    </source>
</evidence>
<dbReference type="InterPro" id="IPR000700">
    <property type="entry name" value="PAS-assoc_C"/>
</dbReference>
<dbReference type="Pfam" id="PF13426">
    <property type="entry name" value="PAS_9"/>
    <property type="match status" value="1"/>
</dbReference>